<gene>
    <name evidence="2" type="primary">vapC</name>
    <name evidence="2" type="ORF">AWB75_04180</name>
</gene>
<dbReference type="Proteomes" id="UP000054870">
    <property type="component" value="Unassembled WGS sequence"/>
</dbReference>
<sequence length="140" mass="15015">MVYVDTSVLVALCVREPKSEAAANWYECCEDELISGVWCVTEFASALSLKRRTGQISEAQSASAWQNFERLCATDLQLTPIEPPVFHQAAVLSLDASIGLRAGHALHLAIALDCKAHAMVTLDAALARAAGMKGIDSIDI</sequence>
<dbReference type="GO" id="GO:0004519">
    <property type="term" value="F:endonuclease activity"/>
    <property type="evidence" value="ECO:0007669"/>
    <property type="project" value="UniProtKB-KW"/>
</dbReference>
<organism evidence="2 3">
    <name type="scientific">Caballeronia catudaia</name>
    <dbReference type="NCBI Taxonomy" id="1777136"/>
    <lineage>
        <taxon>Bacteria</taxon>
        <taxon>Pseudomonadati</taxon>
        <taxon>Pseudomonadota</taxon>
        <taxon>Betaproteobacteria</taxon>
        <taxon>Burkholderiales</taxon>
        <taxon>Burkholderiaceae</taxon>
        <taxon>Caballeronia</taxon>
    </lineage>
</organism>
<keyword evidence="2" id="KW-0540">Nuclease</keyword>
<dbReference type="CDD" id="cd09874">
    <property type="entry name" value="PIN_MT3492-like"/>
    <property type="match status" value="1"/>
</dbReference>
<keyword evidence="2" id="KW-0255">Endonuclease</keyword>
<dbReference type="RefSeq" id="WP_235012182.1">
    <property type="nucleotide sequence ID" value="NZ_FCOF02000020.1"/>
</dbReference>
<feature type="domain" description="PIN" evidence="1">
    <location>
        <begin position="2"/>
        <end position="130"/>
    </location>
</feature>
<dbReference type="Pfam" id="PF01850">
    <property type="entry name" value="PIN"/>
    <property type="match status" value="1"/>
</dbReference>
<name>A0A158BZZ7_9BURK</name>
<evidence type="ECO:0000259" key="1">
    <source>
        <dbReference type="Pfam" id="PF01850"/>
    </source>
</evidence>
<comment type="caution">
    <text evidence="2">The sequence shown here is derived from an EMBL/GenBank/DDBJ whole genome shotgun (WGS) entry which is preliminary data.</text>
</comment>
<dbReference type="SUPFAM" id="SSF88723">
    <property type="entry name" value="PIN domain-like"/>
    <property type="match status" value="1"/>
</dbReference>
<dbReference type="Gene3D" id="3.40.50.1010">
    <property type="entry name" value="5'-nuclease"/>
    <property type="match status" value="1"/>
</dbReference>
<keyword evidence="3" id="KW-1185">Reference proteome</keyword>
<protein>
    <submittedName>
        <fullName evidence="2">tRNA(fMet)-specific endonuclease VapC</fullName>
    </submittedName>
</protein>
<proteinExistence type="predicted"/>
<dbReference type="InterPro" id="IPR029060">
    <property type="entry name" value="PIN-like_dom_sf"/>
</dbReference>
<dbReference type="InterPro" id="IPR002716">
    <property type="entry name" value="PIN_dom"/>
</dbReference>
<dbReference type="EMBL" id="FCOF02000020">
    <property type="protein sequence ID" value="SAK74847.1"/>
    <property type="molecule type" value="Genomic_DNA"/>
</dbReference>
<keyword evidence="2" id="KW-0378">Hydrolase</keyword>
<evidence type="ECO:0000313" key="3">
    <source>
        <dbReference type="Proteomes" id="UP000054870"/>
    </source>
</evidence>
<dbReference type="AlphaFoldDB" id="A0A158BZZ7"/>
<accession>A0A158BZZ7</accession>
<reference evidence="2" key="1">
    <citation type="submission" date="2016-01" db="EMBL/GenBank/DDBJ databases">
        <authorList>
            <person name="Peeters C."/>
        </authorList>
    </citation>
    <scope>NUCLEOTIDE SEQUENCE [LARGE SCALE GENOMIC DNA]</scope>
    <source>
        <strain evidence="2">LMG 29318</strain>
    </source>
</reference>
<evidence type="ECO:0000313" key="2">
    <source>
        <dbReference type="EMBL" id="SAK74847.1"/>
    </source>
</evidence>